<gene>
    <name evidence="6" type="ORF">ACFODU_13800</name>
</gene>
<comment type="similarity">
    <text evidence="1 3">Belongs to the short-chain dehydrogenases/reductases (SDR) family.</text>
</comment>
<dbReference type="InterPro" id="IPR057326">
    <property type="entry name" value="KR_dom"/>
</dbReference>
<dbReference type="Pfam" id="PF00106">
    <property type="entry name" value="adh_short"/>
    <property type="match status" value="1"/>
</dbReference>
<dbReference type="Proteomes" id="UP001595456">
    <property type="component" value="Unassembled WGS sequence"/>
</dbReference>
<keyword evidence="7" id="KW-1185">Reference proteome</keyword>
<dbReference type="CDD" id="cd05233">
    <property type="entry name" value="SDR_c"/>
    <property type="match status" value="1"/>
</dbReference>
<sequence length="315" mass="33504">MEHLEGRVAFITGGASGIGLGMAKAFLAEGMKVSLADWSDEHIAKAKAELAGNNAAFFVRTNVADRANLKAAVDETLAHFGKIHVLCNNAGVNGGGTAASPDFDDWDRAIAVNLGGVVNGTKIVAPIIRTQGEGGHIVNTSSMAGIVPLPGLAAYSTAKYAVRGFSESLRMQLAPKGIGVSCLFPGATRTALVPLPEDDPSIDAENAPQFLKDLWDAMRGAIDPLDTGRAVVEAIRANRFYIFTNREFLDEVKQRHREIEDAFPLEEPTPGRVKFETMRAEQVRNLMAPGNRPVPQEDAGDMALDLGSRSPAGGQ</sequence>
<dbReference type="PRINTS" id="PR00081">
    <property type="entry name" value="GDHRDH"/>
</dbReference>
<dbReference type="InterPro" id="IPR036291">
    <property type="entry name" value="NAD(P)-bd_dom_sf"/>
</dbReference>
<feature type="domain" description="Ketoreductase" evidence="5">
    <location>
        <begin position="7"/>
        <end position="187"/>
    </location>
</feature>
<protein>
    <submittedName>
        <fullName evidence="6">SDR family oxidoreductase</fullName>
    </submittedName>
</protein>
<comment type="caution">
    <text evidence="6">The sequence shown here is derived from an EMBL/GenBank/DDBJ whole genome shotgun (WGS) entry which is preliminary data.</text>
</comment>
<dbReference type="RefSeq" id="WP_336924648.1">
    <property type="nucleotide sequence ID" value="NZ_JBANRO010000001.1"/>
</dbReference>
<reference evidence="7" key="1">
    <citation type="journal article" date="2019" name="Int. J. Syst. Evol. Microbiol.">
        <title>The Global Catalogue of Microorganisms (GCM) 10K type strain sequencing project: providing services to taxonomists for standard genome sequencing and annotation.</title>
        <authorList>
            <consortium name="The Broad Institute Genomics Platform"/>
            <consortium name="The Broad Institute Genome Sequencing Center for Infectious Disease"/>
            <person name="Wu L."/>
            <person name="Ma J."/>
        </authorList>
    </citation>
    <scope>NUCLEOTIDE SEQUENCE [LARGE SCALE GENOMIC DNA]</scope>
    <source>
        <strain evidence="7">KCTC 52607</strain>
    </source>
</reference>
<keyword evidence="2" id="KW-0560">Oxidoreductase</keyword>
<evidence type="ECO:0000313" key="7">
    <source>
        <dbReference type="Proteomes" id="UP001595456"/>
    </source>
</evidence>
<dbReference type="SMART" id="SM00822">
    <property type="entry name" value="PKS_KR"/>
    <property type="match status" value="1"/>
</dbReference>
<dbReference type="PANTHER" id="PTHR43391">
    <property type="entry name" value="RETINOL DEHYDROGENASE-RELATED"/>
    <property type="match status" value="1"/>
</dbReference>
<evidence type="ECO:0000256" key="3">
    <source>
        <dbReference type="RuleBase" id="RU000363"/>
    </source>
</evidence>
<name>A0ABV7EBU5_9SPHN</name>
<dbReference type="EMBL" id="JBHRST010000022">
    <property type="protein sequence ID" value="MFC3098865.1"/>
    <property type="molecule type" value="Genomic_DNA"/>
</dbReference>
<feature type="region of interest" description="Disordered" evidence="4">
    <location>
        <begin position="286"/>
        <end position="315"/>
    </location>
</feature>
<dbReference type="Gene3D" id="3.40.50.720">
    <property type="entry name" value="NAD(P)-binding Rossmann-like Domain"/>
    <property type="match status" value="1"/>
</dbReference>
<evidence type="ECO:0000259" key="5">
    <source>
        <dbReference type="SMART" id="SM00822"/>
    </source>
</evidence>
<evidence type="ECO:0000256" key="1">
    <source>
        <dbReference type="ARBA" id="ARBA00006484"/>
    </source>
</evidence>
<evidence type="ECO:0000256" key="2">
    <source>
        <dbReference type="ARBA" id="ARBA00023002"/>
    </source>
</evidence>
<dbReference type="InterPro" id="IPR002347">
    <property type="entry name" value="SDR_fam"/>
</dbReference>
<proteinExistence type="inferred from homology"/>
<dbReference type="PRINTS" id="PR00080">
    <property type="entry name" value="SDRFAMILY"/>
</dbReference>
<dbReference type="InterPro" id="IPR020904">
    <property type="entry name" value="Sc_DH/Rdtase_CS"/>
</dbReference>
<organism evidence="6 7">
    <name type="scientific">Alteraurantiacibacter palmitatis</name>
    <dbReference type="NCBI Taxonomy" id="2054628"/>
    <lineage>
        <taxon>Bacteria</taxon>
        <taxon>Pseudomonadati</taxon>
        <taxon>Pseudomonadota</taxon>
        <taxon>Alphaproteobacteria</taxon>
        <taxon>Sphingomonadales</taxon>
        <taxon>Erythrobacteraceae</taxon>
        <taxon>Alteraurantiacibacter</taxon>
    </lineage>
</organism>
<dbReference type="PANTHER" id="PTHR43391:SF26">
    <property type="entry name" value="BLL7251 PROTEIN"/>
    <property type="match status" value="1"/>
</dbReference>
<accession>A0ABV7EBU5</accession>
<evidence type="ECO:0000256" key="4">
    <source>
        <dbReference type="SAM" id="MobiDB-lite"/>
    </source>
</evidence>
<evidence type="ECO:0000313" key="6">
    <source>
        <dbReference type="EMBL" id="MFC3098865.1"/>
    </source>
</evidence>
<dbReference type="SUPFAM" id="SSF51735">
    <property type="entry name" value="NAD(P)-binding Rossmann-fold domains"/>
    <property type="match status" value="1"/>
</dbReference>
<dbReference type="PROSITE" id="PS00061">
    <property type="entry name" value="ADH_SHORT"/>
    <property type="match status" value="1"/>
</dbReference>